<accession>A0AC55CKN2</accession>
<evidence type="ECO:0000313" key="2">
    <source>
        <dbReference type="RefSeq" id="XP_045139883.1"/>
    </source>
</evidence>
<protein>
    <submittedName>
        <fullName evidence="2">Interleukin-1 receptor-like 2</fullName>
    </submittedName>
</protein>
<dbReference type="RefSeq" id="XP_045139883.1">
    <property type="nucleotide sequence ID" value="XM_045283948.1"/>
</dbReference>
<keyword evidence="1" id="KW-1185">Reference proteome</keyword>
<reference evidence="2" key="1">
    <citation type="submission" date="2025-08" db="UniProtKB">
        <authorList>
            <consortium name="RefSeq"/>
        </authorList>
    </citation>
    <scope>IDENTIFICATION</scope>
</reference>
<dbReference type="Proteomes" id="UP000694863">
    <property type="component" value="Unplaced"/>
</dbReference>
<organism evidence="1 2">
    <name type="scientific">Echinops telfairi</name>
    <name type="common">Lesser hedgehog tenrec</name>
    <dbReference type="NCBI Taxonomy" id="9371"/>
    <lineage>
        <taxon>Eukaryota</taxon>
        <taxon>Metazoa</taxon>
        <taxon>Chordata</taxon>
        <taxon>Craniata</taxon>
        <taxon>Vertebrata</taxon>
        <taxon>Euteleostomi</taxon>
        <taxon>Mammalia</taxon>
        <taxon>Eutheria</taxon>
        <taxon>Afrotheria</taxon>
        <taxon>Tenrecidae</taxon>
        <taxon>Tenrecinae</taxon>
        <taxon>Echinops</taxon>
    </lineage>
</organism>
<name>A0AC55CKN2_ECHTE</name>
<evidence type="ECO:0000313" key="1">
    <source>
        <dbReference type="Proteomes" id="UP000694863"/>
    </source>
</evidence>
<gene>
    <name evidence="2" type="primary">IL1RL2</name>
</gene>
<sequence>MISVGQPFAFNCTLPPQTLEEVNITWFRNTNKIPISKNLQSRIHQEQSWILFLPMTQRDAGIYQCVIKTVDSCYRIHVNLIVFKKYWCRTSRKSPTNLSDEYIQTLHFGKDDSLTCHLNFPESCVLELSKWYKECKEIKEERFNSVGMKLFVKNVSAEDRGMYACLARLTHEGKNYTVLNDISVDVRKLEYGVPKITYPRNNTIEVELGSPLTVTCNITDFRDNTNLRCWKVNNTQVNRYYAQSKRIREGYESSVPLEQYIWYTVNITFNQVDLEDYDRPFVCHAGVSAAYIMLKFPVSDPRAYLIGGFIALASAVLSVVYIYHLFKIDLVLWYRSAFLSTGNIRDGKLYDAYVLYPKPQSGSQSHNLDMLVLTILPEVLERQCGYKLFIFGRDEVPGQAVASVIDEMIKLCRRLIIIIVPESLSFGLLKNTSEEQITVYQALVQDGMQVILIELETIKDYTDMPESIKYIRQKHGAIQWSGNFMAEPQSAKTKFWKKVRYRMPAARAPSSSCRTASGRMSRN</sequence>
<proteinExistence type="predicted"/>